<dbReference type="GO" id="GO:0006508">
    <property type="term" value="P:proteolysis"/>
    <property type="evidence" value="ECO:0007669"/>
    <property type="project" value="UniProtKB-KW"/>
</dbReference>
<dbReference type="GO" id="GO:0090729">
    <property type="term" value="F:toxin activity"/>
    <property type="evidence" value="ECO:0007669"/>
    <property type="project" value="UniProtKB-KW"/>
</dbReference>
<dbReference type="Gene3D" id="2.40.10.10">
    <property type="entry name" value="Trypsin-like serine proteases"/>
    <property type="match status" value="5"/>
</dbReference>
<sequence>MKFLLVTVGLILAVSAEESINNDYHETVGIPMAARIKEAETALDFDGSRISGGQVAALGTFPYFAGLLIMLLNGRQSVCGSTIVSRTKLVTAAHCWRTDRHFAHHFVVVMGSVRLFSGGVRQNTNRVEMHANYNSVNLNYDIAIITLINPVTFNNNIGSINIISGSSDFIGVWASAVGFGMTSDSASIGTNQALSHVNLQVIANNVCAQVYGSNVVIDSTLCVATTGGKSTCGGDSGGPLTVGTGNNRQLIGVTSFSHINGCTRGHPAAYEPINNDYHNTIGVYEAARIKQAEESADFDGSRITGGSAASLGQFPYQAGLLIRLVDGRQSVCGATLISNTRLVTAAHCWRANGIQARVFTVVLGTINLYSGGTRIDTTDVRVHRNYNPRNLNNDIAIIVISPVTYSNAIRNIGIASGSNQYVGTWATASGFGRYTDTSGVSVGLQHVNLQVISNIICRFTYGNTVVSSTLCVATPNGRSTCSGDSGGPLAVGNTLPWLFQPSSLNYLSPMTTTTPLVFFEAARIKQAEESADFDGSRITGGSAASLGQFPYQAGLLIRLVDGRQSVCGASLISNTRLVTAAHCWYSGGAQAREFNVVLGSVNLYSGGTRITTRNVRMHGSYNAWNLANDVAVIIINRVNYSSSGASSTMRHVNLQVISNDVCRRTYGNIIASSVICVATPNGRSTCGGDSGGPLAISNTLIGVVSFGHRDGCTRGHPAGFARVTSFNSWIRSI</sequence>
<dbReference type="InterPro" id="IPR043504">
    <property type="entry name" value="Peptidase_S1_PA_chymotrypsin"/>
</dbReference>
<evidence type="ECO:0000256" key="5">
    <source>
        <dbReference type="ARBA" id="ARBA00022801"/>
    </source>
</evidence>
<feature type="chain" id="PRO_5035275239" evidence="12">
    <location>
        <begin position="17"/>
        <end position="733"/>
    </location>
</feature>
<dbReference type="InterPro" id="IPR001314">
    <property type="entry name" value="Peptidase_S1A"/>
</dbReference>
<comment type="caution">
    <text evidence="14">The sequence shown here is derived from an EMBL/GenBank/DDBJ whole genome shotgun (WGS) entry which is preliminary data.</text>
</comment>
<evidence type="ECO:0000313" key="15">
    <source>
        <dbReference type="Proteomes" id="UP000789524"/>
    </source>
</evidence>
<dbReference type="PROSITE" id="PS00135">
    <property type="entry name" value="TRYPSIN_SER"/>
    <property type="match status" value="3"/>
</dbReference>
<dbReference type="PANTHER" id="PTHR24276:SF91">
    <property type="entry name" value="AT26814P-RELATED"/>
    <property type="match status" value="1"/>
</dbReference>
<organism evidence="14 15">
    <name type="scientific">Danaus chrysippus</name>
    <name type="common">African queen</name>
    <dbReference type="NCBI Taxonomy" id="151541"/>
    <lineage>
        <taxon>Eukaryota</taxon>
        <taxon>Metazoa</taxon>
        <taxon>Ecdysozoa</taxon>
        <taxon>Arthropoda</taxon>
        <taxon>Hexapoda</taxon>
        <taxon>Insecta</taxon>
        <taxon>Pterygota</taxon>
        <taxon>Neoptera</taxon>
        <taxon>Endopterygota</taxon>
        <taxon>Lepidoptera</taxon>
        <taxon>Glossata</taxon>
        <taxon>Ditrysia</taxon>
        <taxon>Papilionoidea</taxon>
        <taxon>Nymphalidae</taxon>
        <taxon>Danainae</taxon>
        <taxon>Danaini</taxon>
        <taxon>Danaina</taxon>
        <taxon>Danaus</taxon>
        <taxon>Anosia</taxon>
    </lineage>
</organism>
<dbReference type="OrthoDB" id="5565075at2759"/>
<keyword evidence="6 11" id="KW-0720">Serine protease</keyword>
<feature type="domain" description="Peptidase S1" evidence="13">
    <location>
        <begin position="303"/>
        <end position="733"/>
    </location>
</feature>
<evidence type="ECO:0000256" key="12">
    <source>
        <dbReference type="SAM" id="SignalP"/>
    </source>
</evidence>
<dbReference type="InterPro" id="IPR001254">
    <property type="entry name" value="Trypsin_dom"/>
</dbReference>
<dbReference type="FunFam" id="2.40.10.10:FF:000068">
    <property type="entry name" value="transmembrane protease serine 2"/>
    <property type="match status" value="2"/>
</dbReference>
<evidence type="ECO:0000256" key="6">
    <source>
        <dbReference type="ARBA" id="ARBA00022825"/>
    </source>
</evidence>
<evidence type="ECO:0000259" key="13">
    <source>
        <dbReference type="PROSITE" id="PS50240"/>
    </source>
</evidence>
<comment type="subcellular location">
    <subcellularLocation>
        <location evidence="1">Secreted</location>
        <location evidence="1">Extracellular space</location>
    </subcellularLocation>
</comment>
<dbReference type="InterPro" id="IPR018114">
    <property type="entry name" value="TRYPSIN_HIS"/>
</dbReference>
<keyword evidence="10" id="KW-1205">Fibrinolytic toxin</keyword>
<keyword evidence="15" id="KW-1185">Reference proteome</keyword>
<keyword evidence="5 11" id="KW-0378">Hydrolase</keyword>
<dbReference type="InterPro" id="IPR009003">
    <property type="entry name" value="Peptidase_S1_PA"/>
</dbReference>
<accession>A0A8J2QQ06</accession>
<evidence type="ECO:0000256" key="2">
    <source>
        <dbReference type="ARBA" id="ARBA00007664"/>
    </source>
</evidence>
<dbReference type="PROSITE" id="PS00134">
    <property type="entry name" value="TRYPSIN_HIS"/>
    <property type="match status" value="3"/>
</dbReference>
<keyword evidence="12" id="KW-0732">Signal</keyword>
<comment type="function">
    <text evidence="9">Fibrinolytic activity; shows preferential cleavage of Arg-Gly bonds in all three fibrinogen chains. Contact with the caterpillars causes severe bleeding, due the anticoagulant effect of the protein.</text>
</comment>
<dbReference type="InterPro" id="IPR050430">
    <property type="entry name" value="Peptidase_S1"/>
</dbReference>
<proteinExistence type="inferred from homology"/>
<dbReference type="Proteomes" id="UP000789524">
    <property type="component" value="Unassembled WGS sequence"/>
</dbReference>
<evidence type="ECO:0000256" key="3">
    <source>
        <dbReference type="ARBA" id="ARBA00022656"/>
    </source>
</evidence>
<keyword evidence="8" id="KW-1199">Hemostasis impairing toxin</keyword>
<dbReference type="CDD" id="cd00190">
    <property type="entry name" value="Tryp_SPc"/>
    <property type="match status" value="3"/>
</dbReference>
<keyword evidence="4 11" id="KW-0645">Protease</keyword>
<feature type="signal peptide" evidence="12">
    <location>
        <begin position="1"/>
        <end position="16"/>
    </location>
</feature>
<gene>
    <name evidence="14" type="ORF">DCHRY22_LOCUS5901</name>
</gene>
<dbReference type="GO" id="GO:0004252">
    <property type="term" value="F:serine-type endopeptidase activity"/>
    <property type="evidence" value="ECO:0007669"/>
    <property type="project" value="InterPro"/>
</dbReference>
<name>A0A8J2QQ06_9NEOP</name>
<dbReference type="PANTHER" id="PTHR24276">
    <property type="entry name" value="POLYSERASE-RELATED"/>
    <property type="match status" value="1"/>
</dbReference>
<dbReference type="GO" id="GO:0005576">
    <property type="term" value="C:extracellular region"/>
    <property type="evidence" value="ECO:0007669"/>
    <property type="project" value="UniProtKB-SubCell"/>
</dbReference>
<dbReference type="AlphaFoldDB" id="A0A8J2QQ06"/>
<evidence type="ECO:0000256" key="1">
    <source>
        <dbReference type="ARBA" id="ARBA00004239"/>
    </source>
</evidence>
<feature type="domain" description="Peptidase S1" evidence="13">
    <location>
        <begin position="50"/>
        <end position="286"/>
    </location>
</feature>
<dbReference type="SUPFAM" id="SSF50494">
    <property type="entry name" value="Trypsin-like serine proteases"/>
    <property type="match status" value="3"/>
</dbReference>
<evidence type="ECO:0000256" key="7">
    <source>
        <dbReference type="ARBA" id="ARBA00023157"/>
    </source>
</evidence>
<dbReference type="Pfam" id="PF00089">
    <property type="entry name" value="Trypsin"/>
    <property type="match status" value="4"/>
</dbReference>
<dbReference type="PROSITE" id="PS50240">
    <property type="entry name" value="TRYPSIN_DOM"/>
    <property type="match status" value="2"/>
</dbReference>
<reference evidence="14" key="1">
    <citation type="submission" date="2021-09" db="EMBL/GenBank/DDBJ databases">
        <authorList>
            <person name="Martin H S."/>
        </authorList>
    </citation>
    <scope>NUCLEOTIDE SEQUENCE</scope>
</reference>
<dbReference type="EMBL" id="CAKASE010000052">
    <property type="protein sequence ID" value="CAG9564992.1"/>
    <property type="molecule type" value="Genomic_DNA"/>
</dbReference>
<evidence type="ECO:0000256" key="9">
    <source>
        <dbReference type="ARBA" id="ARBA00055534"/>
    </source>
</evidence>
<keyword evidence="7" id="KW-1015">Disulfide bond</keyword>
<evidence type="ECO:0000256" key="4">
    <source>
        <dbReference type="ARBA" id="ARBA00022670"/>
    </source>
</evidence>
<evidence type="ECO:0000313" key="14">
    <source>
        <dbReference type="EMBL" id="CAG9564992.1"/>
    </source>
</evidence>
<evidence type="ECO:0000256" key="8">
    <source>
        <dbReference type="ARBA" id="ARBA00023240"/>
    </source>
</evidence>
<dbReference type="PRINTS" id="PR00722">
    <property type="entry name" value="CHYMOTRYPSIN"/>
</dbReference>
<keyword evidence="3" id="KW-0800">Toxin</keyword>
<protein>
    <submittedName>
        <fullName evidence="14">(African queen) hypothetical protein</fullName>
    </submittedName>
</protein>
<dbReference type="InterPro" id="IPR033116">
    <property type="entry name" value="TRYPSIN_SER"/>
</dbReference>
<dbReference type="SMART" id="SM00020">
    <property type="entry name" value="Tryp_SPc"/>
    <property type="match status" value="3"/>
</dbReference>
<evidence type="ECO:0000256" key="11">
    <source>
        <dbReference type="RuleBase" id="RU363034"/>
    </source>
</evidence>
<comment type="similarity">
    <text evidence="2">Belongs to the peptidase S1 family.</text>
</comment>
<evidence type="ECO:0000256" key="10">
    <source>
        <dbReference type="ARBA" id="ARBA00084094"/>
    </source>
</evidence>